<keyword evidence="6" id="KW-1185">Reference proteome</keyword>
<comment type="caution">
    <text evidence="5">The sequence shown here is derived from an EMBL/GenBank/DDBJ whole genome shotgun (WGS) entry which is preliminary data.</text>
</comment>
<dbReference type="Proteomes" id="UP000830375">
    <property type="component" value="Unassembled WGS sequence"/>
</dbReference>
<dbReference type="Pfam" id="PF01342">
    <property type="entry name" value="SAND"/>
    <property type="match status" value="1"/>
</dbReference>
<evidence type="ECO:0000259" key="4">
    <source>
        <dbReference type="PROSITE" id="PS50864"/>
    </source>
</evidence>
<dbReference type="PANTHER" id="PTHR10417:SF3">
    <property type="entry name" value="GLUCOCORTICOID MODULATORY ELEMENT-BINDING PROTEIN 1"/>
    <property type="match status" value="1"/>
</dbReference>
<dbReference type="PANTHER" id="PTHR10417">
    <property type="entry name" value="GLUCOCORTICOID MODULATORY ELEMENT-BINDING PROTEIN"/>
    <property type="match status" value="1"/>
</dbReference>
<dbReference type="InterPro" id="IPR010919">
    <property type="entry name" value="SAND-like_dom_sf"/>
</dbReference>
<sequence length="98" mass="10940">MNKGLLCLEQHEGERDCVKYGSDMISPYLFEKKGGKGSSKSWKTSILCQGTPLKSVMDLPENFHREEEEEEEAGPLFPIIPGVSYFLVSISVCKQPSV</sequence>
<keyword evidence="2" id="KW-0804">Transcription</keyword>
<feature type="domain" description="SAND" evidence="4">
    <location>
        <begin position="1"/>
        <end position="58"/>
    </location>
</feature>
<evidence type="ECO:0000256" key="2">
    <source>
        <dbReference type="ARBA" id="ARBA00023163"/>
    </source>
</evidence>
<keyword evidence="3" id="KW-0539">Nucleus</keyword>
<evidence type="ECO:0000313" key="5">
    <source>
        <dbReference type="EMBL" id="KAI2666505.1"/>
    </source>
</evidence>
<dbReference type="InterPro" id="IPR000770">
    <property type="entry name" value="SAND_dom"/>
</dbReference>
<keyword evidence="1" id="KW-0805">Transcription regulation</keyword>
<dbReference type="EMBL" id="JACTAM010000003">
    <property type="protein sequence ID" value="KAI2666505.1"/>
    <property type="molecule type" value="Genomic_DNA"/>
</dbReference>
<gene>
    <name evidence="5" type="ORF">H4Q32_010392</name>
</gene>
<evidence type="ECO:0000256" key="3">
    <source>
        <dbReference type="ARBA" id="ARBA00023242"/>
    </source>
</evidence>
<proteinExistence type="predicted"/>
<accession>A0ABQ8MUJ0</accession>
<dbReference type="PROSITE" id="PS50864">
    <property type="entry name" value="SAND"/>
    <property type="match status" value="1"/>
</dbReference>
<evidence type="ECO:0000313" key="6">
    <source>
        <dbReference type="Proteomes" id="UP000830375"/>
    </source>
</evidence>
<evidence type="ECO:0000256" key="1">
    <source>
        <dbReference type="ARBA" id="ARBA00023015"/>
    </source>
</evidence>
<organism evidence="5 6">
    <name type="scientific">Labeo rohita</name>
    <name type="common">Indian major carp</name>
    <name type="synonym">Cyprinus rohita</name>
    <dbReference type="NCBI Taxonomy" id="84645"/>
    <lineage>
        <taxon>Eukaryota</taxon>
        <taxon>Metazoa</taxon>
        <taxon>Chordata</taxon>
        <taxon>Craniata</taxon>
        <taxon>Vertebrata</taxon>
        <taxon>Euteleostomi</taxon>
        <taxon>Actinopterygii</taxon>
        <taxon>Neopterygii</taxon>
        <taxon>Teleostei</taxon>
        <taxon>Ostariophysi</taxon>
        <taxon>Cypriniformes</taxon>
        <taxon>Cyprinidae</taxon>
        <taxon>Labeoninae</taxon>
        <taxon>Labeonini</taxon>
        <taxon>Labeo</taxon>
    </lineage>
</organism>
<dbReference type="Gene3D" id="3.10.390.10">
    <property type="entry name" value="SAND domain-like"/>
    <property type="match status" value="1"/>
</dbReference>
<protein>
    <submittedName>
        <fullName evidence="5">Deformed epidermal autoregulatory factor 1</fullName>
    </submittedName>
</protein>
<name>A0ABQ8MUJ0_LABRO</name>
<dbReference type="SUPFAM" id="SSF63763">
    <property type="entry name" value="SAND domain-like"/>
    <property type="match status" value="1"/>
</dbReference>
<reference evidence="5 6" key="1">
    <citation type="submission" date="2022-01" db="EMBL/GenBank/DDBJ databases">
        <title>A high-quality chromosome-level genome assembly of rohu carp, Labeo rohita.</title>
        <authorList>
            <person name="Arick M.A. II"/>
            <person name="Hsu C.-Y."/>
            <person name="Magbanua Z."/>
            <person name="Pechanova O."/>
            <person name="Grover C."/>
            <person name="Miller E."/>
            <person name="Thrash A."/>
            <person name="Ezzel L."/>
            <person name="Alam S."/>
            <person name="Benzie J."/>
            <person name="Hamilton M."/>
            <person name="Karsi A."/>
            <person name="Lawrence M.L."/>
            <person name="Peterson D.G."/>
        </authorList>
    </citation>
    <scope>NUCLEOTIDE SEQUENCE [LARGE SCALE GENOMIC DNA]</scope>
    <source>
        <strain evidence="6">BAU-BD-2019</strain>
        <tissue evidence="5">Blood</tissue>
    </source>
</reference>